<dbReference type="GO" id="GO:0030832">
    <property type="term" value="P:regulation of actin filament length"/>
    <property type="evidence" value="ECO:0007669"/>
    <property type="project" value="TreeGrafter"/>
</dbReference>
<dbReference type="InterPro" id="IPR001609">
    <property type="entry name" value="Myosin_head_motor_dom-like"/>
</dbReference>
<dbReference type="Proteomes" id="UP001347796">
    <property type="component" value="Unassembled WGS sequence"/>
</dbReference>
<evidence type="ECO:0000256" key="6">
    <source>
        <dbReference type="ARBA" id="ARBA00022840"/>
    </source>
</evidence>
<feature type="domain" description="Myosin motor" evidence="16">
    <location>
        <begin position="7"/>
        <end position="702"/>
    </location>
</feature>
<keyword evidence="13" id="KW-0175">Coiled coil</keyword>
<evidence type="ECO:0000256" key="2">
    <source>
        <dbReference type="ARBA" id="ARBA00004316"/>
    </source>
</evidence>
<keyword evidence="11" id="KW-0727">SH2 domain</keyword>
<dbReference type="SUPFAM" id="SSF55550">
    <property type="entry name" value="SH2 domain"/>
    <property type="match status" value="1"/>
</dbReference>
<dbReference type="SUPFAM" id="SSF52540">
    <property type="entry name" value="P-loop containing nucleoside triphosphate hydrolases"/>
    <property type="match status" value="1"/>
</dbReference>
<keyword evidence="4" id="KW-0677">Repeat</keyword>
<comment type="subcellular location">
    <subcellularLocation>
        <location evidence="2">Cell projection</location>
    </subcellularLocation>
    <subcellularLocation>
        <location evidence="1">Cytoplasm</location>
        <location evidence="1">Cytoskeleton</location>
    </subcellularLocation>
</comment>
<sequence>MNRQEKGYAEDLATLAKLDDQILLEEIHERYKRDIIYTYVGDILIAVNPFRDLGIYGKKESEMYKMAKKSANPPHIYAVADMAFQSMIGHGGLMPADQCILISGESGAGKTESTKLIIKQLIELCNGTSQLEQQILQVNPLLEAFGNALTQMNDNSSRFGKYIQLRFQDGKVKGAKISEYLLEKSRVVGQHEEDENFHIFYYLFAGQSLEKSNKFELAATTNYRYLSNGIDSLRNNLPFLQNQYKELINALDLVGFTDEEQLGLFQMVASVLHLGNISFQTNENDVTTVSKADPLNKATDLLSVNKKELSECLTSVITVTKGEYIKINYSKEKAEDCRDALSKAIYGRVFGWIVNKVNQLLAPDYNKNSDVREIGILDIFGFEHFEKNSFEQACINLANEQLQFFFNQHIFKMEQEEYIKEGIGWTEIPFIDNKPLLDLFLVKPLGILALLDEESRFPKATDTTFVEKLNHCISKNDHYQKSQKRSPPCFSINHYAGKVTYDATQWLEKNRDTMPAGIIELLKESKNELVKTLFKAEISRTGTLALQGRRSVRSRNNKSRSRKAPVDISDAKRKVTVGTQFKRSLNMLMEKMTKSSPIFVRCLKPNHNKEANDFNIPYMNQQLLYTGMLQTTKIRREGYAIRPTFQEFVDKYKVLIHKHKLQGTTGNCLDILRSTGMKGYCVGKTKVFLKYYHIEKMADILAKFDTAAIQLQKLARGFLARHECKMRRLVAEQEAKELAALALQIEQQNAALANQEAKQKDLDTKKQAKVKYGGGGIVPPPVPDVPRSKHRSSVGIQSDSSIKTVCTQGTQMEEGDSSGSDDILGDEFVQINRNDKYGKPGTKQATERWFEETQVHQLIDKSGGIFVEWFHGVISRSHAEKLLKHKPVGCFLIRVSESRFGYSLSFRVEDRCRHYMIDQLPNGKFIIVGEKKVHRTLLDLAQYYQENHISNYDGYLTEPCGQETGECDYAGLMTQGVYHILEKEGNGTYYDKVPGGVPRKVPSKTKTETSQYSLARTEESKNRLLRNQQQQHTAHQRYTATQKKSKDYAYVLAK</sequence>
<proteinExistence type="inferred from homology"/>
<dbReference type="PROSITE" id="PS51456">
    <property type="entry name" value="MYOSIN_MOTOR"/>
    <property type="match status" value="1"/>
</dbReference>
<feature type="region of interest" description="Disordered" evidence="14">
    <location>
        <begin position="773"/>
        <end position="796"/>
    </location>
</feature>
<dbReference type="InterPro" id="IPR036860">
    <property type="entry name" value="SH2_dom_sf"/>
</dbReference>
<protein>
    <submittedName>
        <fullName evidence="17">Uncharacterized protein</fullName>
    </submittedName>
</protein>
<keyword evidence="18" id="KW-1185">Reference proteome</keyword>
<dbReference type="InterPro" id="IPR036961">
    <property type="entry name" value="Kinesin_motor_dom_sf"/>
</dbReference>
<dbReference type="Pfam" id="PF00017">
    <property type="entry name" value="SH2"/>
    <property type="match status" value="1"/>
</dbReference>
<keyword evidence="6 12" id="KW-0067">ATP-binding</keyword>
<dbReference type="GO" id="GO:0042995">
    <property type="term" value="C:cell projection"/>
    <property type="evidence" value="ECO:0007669"/>
    <property type="project" value="UniProtKB-SubCell"/>
</dbReference>
<evidence type="ECO:0000256" key="1">
    <source>
        <dbReference type="ARBA" id="ARBA00004245"/>
    </source>
</evidence>
<keyword evidence="7 12" id="KW-0518">Myosin</keyword>
<feature type="compositionally biased region" description="Basic residues" evidence="14">
    <location>
        <begin position="550"/>
        <end position="563"/>
    </location>
</feature>
<dbReference type="GO" id="GO:0003779">
    <property type="term" value="F:actin binding"/>
    <property type="evidence" value="ECO:0007669"/>
    <property type="project" value="UniProtKB-KW"/>
</dbReference>
<dbReference type="Gene3D" id="3.30.505.10">
    <property type="entry name" value="SH2 domain"/>
    <property type="match status" value="1"/>
</dbReference>
<keyword evidence="5 12" id="KW-0547">Nucleotide-binding</keyword>
<gene>
    <name evidence="17" type="ORF">SNE40_011534</name>
</gene>
<dbReference type="Gene3D" id="1.20.58.530">
    <property type="match status" value="1"/>
</dbReference>
<keyword evidence="8 12" id="KW-0505">Motor protein</keyword>
<evidence type="ECO:0000256" key="14">
    <source>
        <dbReference type="SAM" id="MobiDB-lite"/>
    </source>
</evidence>
<evidence type="ECO:0000259" key="16">
    <source>
        <dbReference type="PROSITE" id="PS51456"/>
    </source>
</evidence>
<feature type="compositionally biased region" description="Polar residues" evidence="14">
    <location>
        <begin position="1025"/>
        <end position="1042"/>
    </location>
</feature>
<evidence type="ECO:0000256" key="13">
    <source>
        <dbReference type="SAM" id="Coils"/>
    </source>
</evidence>
<comment type="similarity">
    <text evidence="12">Belongs to the TRAFAC class myosin-kinesin ATPase superfamily. Myosin family.</text>
</comment>
<evidence type="ECO:0000313" key="17">
    <source>
        <dbReference type="EMBL" id="KAK6179101.1"/>
    </source>
</evidence>
<dbReference type="GO" id="GO:0005524">
    <property type="term" value="F:ATP binding"/>
    <property type="evidence" value="ECO:0007669"/>
    <property type="project" value="UniProtKB-UniRule"/>
</dbReference>
<dbReference type="AlphaFoldDB" id="A0AAN8JJC8"/>
<evidence type="ECO:0000256" key="9">
    <source>
        <dbReference type="ARBA" id="ARBA00023212"/>
    </source>
</evidence>
<dbReference type="InterPro" id="IPR000980">
    <property type="entry name" value="SH2"/>
</dbReference>
<dbReference type="PANTHER" id="PTHR46256">
    <property type="entry name" value="AGAP011099-PA"/>
    <property type="match status" value="1"/>
</dbReference>
<feature type="region of interest" description="Disordered" evidence="14">
    <location>
        <begin position="547"/>
        <end position="568"/>
    </location>
</feature>
<dbReference type="PRINTS" id="PR00193">
    <property type="entry name" value="MYOSINHEAVY"/>
</dbReference>
<evidence type="ECO:0000256" key="5">
    <source>
        <dbReference type="ARBA" id="ARBA00022741"/>
    </source>
</evidence>
<dbReference type="GO" id="GO:0004674">
    <property type="term" value="F:protein serine/threonine kinase activity"/>
    <property type="evidence" value="ECO:0007669"/>
    <property type="project" value="TreeGrafter"/>
</dbReference>
<feature type="region of interest" description="Actin-binding" evidence="12">
    <location>
        <begin position="585"/>
        <end position="607"/>
    </location>
</feature>
<dbReference type="PRINTS" id="PR00401">
    <property type="entry name" value="SH2DOMAIN"/>
</dbReference>
<name>A0AAN8JJC8_PATCE</name>
<comment type="caution">
    <text evidence="17">The sequence shown here is derived from an EMBL/GenBank/DDBJ whole genome shotgun (WGS) entry which is preliminary data.</text>
</comment>
<feature type="binding site" evidence="12">
    <location>
        <begin position="104"/>
        <end position="111"/>
    </location>
    <ligand>
        <name>ATP</name>
        <dbReference type="ChEBI" id="CHEBI:30616"/>
    </ligand>
</feature>
<dbReference type="SMART" id="SM00252">
    <property type="entry name" value="SH2"/>
    <property type="match status" value="1"/>
</dbReference>
<keyword evidence="10" id="KW-0966">Cell projection</keyword>
<evidence type="ECO:0000256" key="7">
    <source>
        <dbReference type="ARBA" id="ARBA00023123"/>
    </source>
</evidence>
<dbReference type="PANTHER" id="PTHR46256:SF5">
    <property type="entry name" value="MYOSIN-IIIB-LIKE"/>
    <property type="match status" value="1"/>
</dbReference>
<dbReference type="PROSITE" id="PS50096">
    <property type="entry name" value="IQ"/>
    <property type="match status" value="1"/>
</dbReference>
<dbReference type="Gene3D" id="1.20.5.4820">
    <property type="match status" value="1"/>
</dbReference>
<dbReference type="PROSITE" id="PS50001">
    <property type="entry name" value="SH2"/>
    <property type="match status" value="1"/>
</dbReference>
<dbReference type="GO" id="GO:0016459">
    <property type="term" value="C:myosin complex"/>
    <property type="evidence" value="ECO:0007669"/>
    <property type="project" value="UniProtKB-KW"/>
</dbReference>
<dbReference type="Gene3D" id="1.10.10.820">
    <property type="match status" value="1"/>
</dbReference>
<accession>A0AAN8JJC8</accession>
<reference evidence="17 18" key="1">
    <citation type="submission" date="2024-01" db="EMBL/GenBank/DDBJ databases">
        <title>The genome of the rayed Mediterranean limpet Patella caerulea (Linnaeus, 1758).</title>
        <authorList>
            <person name="Anh-Thu Weber A."/>
            <person name="Halstead-Nussloch G."/>
        </authorList>
    </citation>
    <scope>NUCLEOTIDE SEQUENCE [LARGE SCALE GENOMIC DNA]</scope>
    <source>
        <strain evidence="17">AATW-2023a</strain>
        <tissue evidence="17">Whole specimen</tissue>
    </source>
</reference>
<dbReference type="GO" id="GO:0000146">
    <property type="term" value="F:microfilament motor activity"/>
    <property type="evidence" value="ECO:0007669"/>
    <property type="project" value="TreeGrafter"/>
</dbReference>
<evidence type="ECO:0000313" key="18">
    <source>
        <dbReference type="Proteomes" id="UP001347796"/>
    </source>
</evidence>
<dbReference type="Gene3D" id="3.40.850.10">
    <property type="entry name" value="Kinesin motor domain"/>
    <property type="match status" value="1"/>
</dbReference>
<keyword evidence="9" id="KW-0206">Cytoskeleton</keyword>
<dbReference type="Pfam" id="PF00063">
    <property type="entry name" value="Myosin_head"/>
    <property type="match status" value="1"/>
</dbReference>
<evidence type="ECO:0000256" key="12">
    <source>
        <dbReference type="PROSITE-ProRule" id="PRU00782"/>
    </source>
</evidence>
<keyword evidence="3" id="KW-0963">Cytoplasm</keyword>
<organism evidence="17 18">
    <name type="scientific">Patella caerulea</name>
    <name type="common">Rayed Mediterranean limpet</name>
    <dbReference type="NCBI Taxonomy" id="87958"/>
    <lineage>
        <taxon>Eukaryota</taxon>
        <taxon>Metazoa</taxon>
        <taxon>Spiralia</taxon>
        <taxon>Lophotrochozoa</taxon>
        <taxon>Mollusca</taxon>
        <taxon>Gastropoda</taxon>
        <taxon>Patellogastropoda</taxon>
        <taxon>Patelloidea</taxon>
        <taxon>Patellidae</taxon>
        <taxon>Patella</taxon>
    </lineage>
</organism>
<keyword evidence="12" id="KW-0009">Actin-binding</keyword>
<evidence type="ECO:0000256" key="10">
    <source>
        <dbReference type="ARBA" id="ARBA00023273"/>
    </source>
</evidence>
<evidence type="ECO:0000256" key="8">
    <source>
        <dbReference type="ARBA" id="ARBA00023175"/>
    </source>
</evidence>
<dbReference type="Gene3D" id="1.20.120.720">
    <property type="entry name" value="Myosin VI head, motor domain, U50 subdomain"/>
    <property type="match status" value="1"/>
</dbReference>
<evidence type="ECO:0000256" key="3">
    <source>
        <dbReference type="ARBA" id="ARBA00022490"/>
    </source>
</evidence>
<evidence type="ECO:0000256" key="11">
    <source>
        <dbReference type="PROSITE-ProRule" id="PRU00191"/>
    </source>
</evidence>
<feature type="coiled-coil region" evidence="13">
    <location>
        <begin position="731"/>
        <end position="765"/>
    </location>
</feature>
<feature type="domain" description="SH2" evidence="15">
    <location>
        <begin position="869"/>
        <end position="960"/>
    </location>
</feature>
<dbReference type="InterPro" id="IPR027417">
    <property type="entry name" value="P-loop_NTPase"/>
</dbReference>
<dbReference type="InterPro" id="IPR052409">
    <property type="entry name" value="Myosin-III_kinase_activity"/>
</dbReference>
<evidence type="ECO:0000256" key="4">
    <source>
        <dbReference type="ARBA" id="ARBA00022737"/>
    </source>
</evidence>
<dbReference type="EMBL" id="JAZGQO010000008">
    <property type="protein sequence ID" value="KAK6179101.1"/>
    <property type="molecule type" value="Genomic_DNA"/>
</dbReference>
<dbReference type="SMART" id="SM00242">
    <property type="entry name" value="MYSc"/>
    <property type="match status" value="1"/>
</dbReference>
<evidence type="ECO:0000259" key="15">
    <source>
        <dbReference type="PROSITE" id="PS50001"/>
    </source>
</evidence>
<feature type="region of interest" description="Disordered" evidence="14">
    <location>
        <begin position="993"/>
        <end position="1042"/>
    </location>
</feature>